<sequence>MKKIIILLNLFIALFTISEFGMLAQEGIPQGTEKIIIDGQEYYLHKVRKSEGLYRISVSYGVSQKEILEVNPSAALGLKEGQLIKVPVIKGRNSTEEQLNTGQYIYHTVEKGQTAYYISKRYKVDLQDIYENNPGSNQQLLVGAMIKIPKKDVVKHDQSAIEEGYHLHKVAPKETLYAIARKYDVDIRDIIKHNKGLESGILTVGSYVRVPVKKADEETVVEPQLVDGSEDAIYIYHKIKSGETLYSISEKYNARSQDVIVANSSINADDLPLGYLVRIPKASIRQAKKQDPFKDAVLIDHKIRKRESLYDVEKTYGVPAELIEKVNTSSGIDLNDWRKGMIIKVPSKKWVEDYYESIRIVETDEAESGTEDAFAFEKQACDTYDYNISKPSIAVAVLLPFNVEATKAINYTLEEVDGDTIQVENEKRKLSNRSKVFVEFYQGTLLALDALKKEGVNVDLFVYDTAPDSNKVKQILNKPELRHADLIIGPAYSSNLKLVSDFSRVNNIPMVYPLSTSNSELENNPLLFQANAPDTLMIDIMAQKMIQQSMGKRLVMIRTESKDNAFEQKLSQLIRDKVYWESFKNGQVPDFVEYNFKQDDLVSMERMFANDKENAVIIPSMEEAQVNRIITTVKGAADKTKTPVTLWGLPEWMKYNTINPEDIHKLNGHIFSYYAVDYTDTINNERINTYRSWFGTEPMAISPFFQTASVNSNLSRYSLWGHDVTYYFVTALRNYGANFTHCIQHHQPHTIQSKLDFVRMANWGGFFNRGLYVVKFNPDYEVTIEEVE</sequence>
<dbReference type="InterPro" id="IPR028082">
    <property type="entry name" value="Peripla_BP_I"/>
</dbReference>
<reference evidence="2" key="2">
    <citation type="submission" date="2021-04" db="EMBL/GenBank/DDBJ databases">
        <authorList>
            <person name="Zhang T."/>
            <person name="Zhang Y."/>
            <person name="Lu D."/>
            <person name="Zuo D."/>
            <person name="Du Z."/>
        </authorList>
    </citation>
    <scope>NUCLEOTIDE SEQUENCE</scope>
    <source>
        <strain evidence="2">JR1</strain>
    </source>
</reference>
<dbReference type="EMBL" id="JAGTAR010000008">
    <property type="protein sequence ID" value="MBR8535349.1"/>
    <property type="molecule type" value="Genomic_DNA"/>
</dbReference>
<keyword evidence="3" id="KW-1185">Reference proteome</keyword>
<gene>
    <name evidence="2" type="ORF">KDU71_07240</name>
</gene>
<dbReference type="SMART" id="SM00257">
    <property type="entry name" value="LysM"/>
    <property type="match status" value="5"/>
</dbReference>
<proteinExistence type="predicted"/>
<dbReference type="Proteomes" id="UP000679220">
    <property type="component" value="Unassembled WGS sequence"/>
</dbReference>
<dbReference type="Gene3D" id="3.40.50.2300">
    <property type="match status" value="2"/>
</dbReference>
<protein>
    <submittedName>
        <fullName evidence="2">LysM peptidoglycan-binding domain-containing protein</fullName>
    </submittedName>
</protein>
<dbReference type="PROSITE" id="PS51782">
    <property type="entry name" value="LYSM"/>
    <property type="match status" value="4"/>
</dbReference>
<organism evidence="2 3">
    <name type="scientific">Carboxylicivirga sediminis</name>
    <dbReference type="NCBI Taxonomy" id="2006564"/>
    <lineage>
        <taxon>Bacteria</taxon>
        <taxon>Pseudomonadati</taxon>
        <taxon>Bacteroidota</taxon>
        <taxon>Bacteroidia</taxon>
        <taxon>Marinilabiliales</taxon>
        <taxon>Marinilabiliaceae</taxon>
        <taxon>Carboxylicivirga</taxon>
    </lineage>
</organism>
<dbReference type="CDD" id="cd00118">
    <property type="entry name" value="LysM"/>
    <property type="match status" value="4"/>
</dbReference>
<comment type="caution">
    <text evidence="2">The sequence shown here is derived from an EMBL/GenBank/DDBJ whole genome shotgun (WGS) entry which is preliminary data.</text>
</comment>
<feature type="domain" description="LysM" evidence="1">
    <location>
        <begin position="105"/>
        <end position="148"/>
    </location>
</feature>
<accession>A0A941IXF9</accession>
<feature type="domain" description="LysM" evidence="1">
    <location>
        <begin position="299"/>
        <end position="345"/>
    </location>
</feature>
<evidence type="ECO:0000259" key="1">
    <source>
        <dbReference type="PROSITE" id="PS51782"/>
    </source>
</evidence>
<dbReference type="PANTHER" id="PTHR33734">
    <property type="entry name" value="LYSM DOMAIN-CONTAINING GPI-ANCHORED PROTEIN 2"/>
    <property type="match status" value="1"/>
</dbReference>
<dbReference type="Gene3D" id="3.10.350.10">
    <property type="entry name" value="LysM domain"/>
    <property type="match status" value="4"/>
</dbReference>
<dbReference type="RefSeq" id="WP_212189253.1">
    <property type="nucleotide sequence ID" value="NZ_JAGTAR010000008.1"/>
</dbReference>
<dbReference type="InterPro" id="IPR018392">
    <property type="entry name" value="LysM"/>
</dbReference>
<feature type="domain" description="LysM" evidence="1">
    <location>
        <begin position="166"/>
        <end position="210"/>
    </location>
</feature>
<name>A0A941IXF9_9BACT</name>
<dbReference type="InterPro" id="IPR036779">
    <property type="entry name" value="LysM_dom_sf"/>
</dbReference>
<evidence type="ECO:0000313" key="3">
    <source>
        <dbReference type="Proteomes" id="UP000679220"/>
    </source>
</evidence>
<dbReference type="Pfam" id="PF01476">
    <property type="entry name" value="LysM"/>
    <property type="match status" value="4"/>
</dbReference>
<dbReference type="PANTHER" id="PTHR33734:SF22">
    <property type="entry name" value="MEMBRANE-BOUND LYTIC MUREIN TRANSGLYCOSYLASE D"/>
    <property type="match status" value="1"/>
</dbReference>
<feature type="domain" description="LysM" evidence="1">
    <location>
        <begin position="235"/>
        <end position="279"/>
    </location>
</feature>
<evidence type="ECO:0000313" key="2">
    <source>
        <dbReference type="EMBL" id="MBR8535349.1"/>
    </source>
</evidence>
<dbReference type="SUPFAM" id="SSF54106">
    <property type="entry name" value="LysM domain"/>
    <property type="match status" value="4"/>
</dbReference>
<dbReference type="AlphaFoldDB" id="A0A941IXF9"/>
<dbReference type="SUPFAM" id="SSF53822">
    <property type="entry name" value="Periplasmic binding protein-like I"/>
    <property type="match status" value="1"/>
</dbReference>
<reference evidence="2" key="1">
    <citation type="journal article" date="2018" name="Int. J. Syst. Evol. Microbiol.">
        <title>Carboxylicivirga sediminis sp. nov., isolated from coastal sediment.</title>
        <authorList>
            <person name="Wang F.Q."/>
            <person name="Ren L.H."/>
            <person name="Zou R.J."/>
            <person name="Sun Y.Z."/>
            <person name="Liu X.J."/>
            <person name="Jiang F."/>
            <person name="Liu L.J."/>
        </authorList>
    </citation>
    <scope>NUCLEOTIDE SEQUENCE</scope>
    <source>
        <strain evidence="2">JR1</strain>
    </source>
</reference>